<sequence>MPWNSLVETIGRGAYGTVGNVLPQQPMLLFHHSISNALGVHKAINLSSGAAVAVKVIAKEQLRRPQERESIEKEIETMRVAVEQFENGHPHIVRLLCTKESQQYIFIVQVREKEAIRKEGTRVDTECIAHDLM</sequence>
<evidence type="ECO:0000313" key="1">
    <source>
        <dbReference type="EMBL" id="KAI9917096.1"/>
    </source>
</evidence>
<organism evidence="1 2">
    <name type="scientific">Peronosclerospora sorghi</name>
    <dbReference type="NCBI Taxonomy" id="230839"/>
    <lineage>
        <taxon>Eukaryota</taxon>
        <taxon>Sar</taxon>
        <taxon>Stramenopiles</taxon>
        <taxon>Oomycota</taxon>
        <taxon>Peronosporomycetes</taxon>
        <taxon>Peronosporales</taxon>
        <taxon>Peronosporaceae</taxon>
        <taxon>Peronosclerospora</taxon>
    </lineage>
</organism>
<dbReference type="EMBL" id="CM047581">
    <property type="protein sequence ID" value="KAI9917096.1"/>
    <property type="molecule type" value="Genomic_DNA"/>
</dbReference>
<name>A0ACC0WFM7_9STRA</name>
<proteinExistence type="predicted"/>
<dbReference type="Proteomes" id="UP001163321">
    <property type="component" value="Chromosome 2"/>
</dbReference>
<comment type="caution">
    <text evidence="1">The sequence shown here is derived from an EMBL/GenBank/DDBJ whole genome shotgun (WGS) entry which is preliminary data.</text>
</comment>
<accession>A0ACC0WFM7</accession>
<reference evidence="1 2" key="1">
    <citation type="journal article" date="2022" name="bioRxiv">
        <title>The genome of the oomycete Peronosclerospora sorghi, a cosmopolitan pathogen of maize and sorghum, is inflated with dispersed pseudogenes.</title>
        <authorList>
            <person name="Fletcher K."/>
            <person name="Martin F."/>
            <person name="Isakeit T."/>
            <person name="Cavanaugh K."/>
            <person name="Magill C."/>
            <person name="Michelmore R."/>
        </authorList>
    </citation>
    <scope>NUCLEOTIDE SEQUENCE [LARGE SCALE GENOMIC DNA]</scope>
    <source>
        <strain evidence="1">P6</strain>
    </source>
</reference>
<evidence type="ECO:0000313" key="2">
    <source>
        <dbReference type="Proteomes" id="UP001163321"/>
    </source>
</evidence>
<gene>
    <name evidence="1" type="ORF">PsorP6_018064</name>
</gene>
<keyword evidence="2" id="KW-1185">Reference proteome</keyword>
<protein>
    <submittedName>
        <fullName evidence="1">Uncharacterized protein</fullName>
    </submittedName>
</protein>